<reference evidence="2" key="1">
    <citation type="submission" date="2016-04" db="EMBL/GenBank/DDBJ databases">
        <authorList>
            <person name="Nguyen H.D."/>
            <person name="Samba Siva P."/>
            <person name="Cullis J."/>
            <person name="Levesque C.A."/>
            <person name="Hambleton S."/>
        </authorList>
    </citation>
    <scope>NUCLEOTIDE SEQUENCE</scope>
    <source>
        <strain evidence="2">DAOMC 236416</strain>
    </source>
</reference>
<evidence type="ECO:0000313" key="2">
    <source>
        <dbReference type="EMBL" id="KAE8257232.1"/>
    </source>
</evidence>
<accession>A0A177TED6</accession>
<reference evidence="2" key="2">
    <citation type="journal article" date="2019" name="IMA Fungus">
        <title>Genome sequencing and comparison of five Tilletia species to identify candidate genes for the detection of regulated species infecting wheat.</title>
        <authorList>
            <person name="Nguyen H.D.T."/>
            <person name="Sultana T."/>
            <person name="Kesanakurti P."/>
            <person name="Hambleton S."/>
        </authorList>
    </citation>
    <scope>NUCLEOTIDE SEQUENCE</scope>
    <source>
        <strain evidence="2">DAOMC 236416</strain>
    </source>
</reference>
<dbReference type="EMBL" id="LWDF02000120">
    <property type="protein sequence ID" value="KAE8257232.1"/>
    <property type="molecule type" value="Genomic_DNA"/>
</dbReference>
<dbReference type="Proteomes" id="UP000077521">
    <property type="component" value="Unassembled WGS sequence"/>
</dbReference>
<feature type="compositionally biased region" description="Basic and acidic residues" evidence="1">
    <location>
        <begin position="182"/>
        <end position="227"/>
    </location>
</feature>
<organism evidence="2 3">
    <name type="scientific">Tilletia indica</name>
    <dbReference type="NCBI Taxonomy" id="43049"/>
    <lineage>
        <taxon>Eukaryota</taxon>
        <taxon>Fungi</taxon>
        <taxon>Dikarya</taxon>
        <taxon>Basidiomycota</taxon>
        <taxon>Ustilaginomycotina</taxon>
        <taxon>Exobasidiomycetes</taxon>
        <taxon>Tilletiales</taxon>
        <taxon>Tilletiaceae</taxon>
        <taxon>Tilletia</taxon>
    </lineage>
</organism>
<gene>
    <name evidence="2" type="ORF">A4X13_0g2494</name>
</gene>
<evidence type="ECO:0000313" key="3">
    <source>
        <dbReference type="Proteomes" id="UP000077521"/>
    </source>
</evidence>
<comment type="caution">
    <text evidence="2">The sequence shown here is derived from an EMBL/GenBank/DDBJ whole genome shotgun (WGS) entry which is preliminary data.</text>
</comment>
<keyword evidence="3" id="KW-1185">Reference proteome</keyword>
<dbReference type="AlphaFoldDB" id="A0A177TED6"/>
<evidence type="ECO:0000256" key="1">
    <source>
        <dbReference type="SAM" id="MobiDB-lite"/>
    </source>
</evidence>
<feature type="compositionally biased region" description="Basic and acidic residues" evidence="1">
    <location>
        <begin position="248"/>
        <end position="263"/>
    </location>
</feature>
<sequence>MLLEAIKEILKPFCWVDDVDRFSDPVQVGMETRKVSLDCSEASPESTWEIVKPIQIGADHVLNQYNAGSETRDMLYDCSDMTFDLSWEIPKPFRAGIDDVWNPLLVGAHSNLSNPFHDVTETRKSFFDRSCISRELTWEILKPFPADAQPFRADTSNFFNQFRVVANEKEDEDCQKSAGNGFKDKGRAENRSKASEGRHKASERLHKASEDQHKASEEQRDASGNRRVERKQRHPRDRYAWNARNSRNARDTRDARNARDSWDTRCAWNARSASHLVENQW</sequence>
<feature type="region of interest" description="Disordered" evidence="1">
    <location>
        <begin position="169"/>
        <end position="263"/>
    </location>
</feature>
<name>A0A177TED6_9BASI</name>
<protein>
    <submittedName>
        <fullName evidence="2">Uncharacterized protein</fullName>
    </submittedName>
</protein>
<proteinExistence type="predicted"/>